<reference evidence="4" key="1">
    <citation type="journal article" date="2019" name="Int. J. Syst. Evol. Microbiol.">
        <title>The Global Catalogue of Microorganisms (GCM) 10K type strain sequencing project: providing services to taxonomists for standard genome sequencing and annotation.</title>
        <authorList>
            <consortium name="The Broad Institute Genomics Platform"/>
            <consortium name="The Broad Institute Genome Sequencing Center for Infectious Disease"/>
            <person name="Wu L."/>
            <person name="Ma J."/>
        </authorList>
    </citation>
    <scope>NUCLEOTIDE SEQUENCE [LARGE SCALE GENOMIC DNA]</scope>
    <source>
        <strain evidence="4">CGMCC 1.10131</strain>
    </source>
</reference>
<comment type="caution">
    <text evidence="3">The sequence shown here is derived from an EMBL/GenBank/DDBJ whole genome shotgun (WGS) entry which is preliminary data.</text>
</comment>
<sequence length="184" mass="20121">MKQTALLLIDLQQEYATEGLLPLENIDETSSKAAQLLAFARHHNYLVIHIHHVNRQAKASYFKPDSIGVKVIQGVEPKGSEAVIIKHRPNAFVETDLQTRLSKHGITNLVIAGAMSHMCIEASTRAAVDIGLQCTVIENACTTRELEFNGVTVPAKQVHAASMAALAFAYAEVVPYEQYISAVD</sequence>
<dbReference type="InterPro" id="IPR036380">
    <property type="entry name" value="Isochorismatase-like_sf"/>
</dbReference>
<feature type="domain" description="Isochorismatase-like" evidence="2">
    <location>
        <begin position="4"/>
        <end position="154"/>
    </location>
</feature>
<dbReference type="EMBL" id="BMDY01000001">
    <property type="protein sequence ID" value="GGA91854.1"/>
    <property type="molecule type" value="Genomic_DNA"/>
</dbReference>
<dbReference type="Proteomes" id="UP000651977">
    <property type="component" value="Unassembled WGS sequence"/>
</dbReference>
<dbReference type="CDD" id="cd01014">
    <property type="entry name" value="nicotinamidase_related"/>
    <property type="match status" value="1"/>
</dbReference>
<name>A0ABQ1HWK1_9ALTE</name>
<dbReference type="InterPro" id="IPR050272">
    <property type="entry name" value="Isochorismatase-like_hydrls"/>
</dbReference>
<dbReference type="RefSeq" id="WP_055731677.1">
    <property type="nucleotide sequence ID" value="NZ_BMDY01000001.1"/>
</dbReference>
<keyword evidence="1" id="KW-0378">Hydrolase</keyword>
<organism evidence="3 4">
    <name type="scientific">Agarivorans gilvus</name>
    <dbReference type="NCBI Taxonomy" id="680279"/>
    <lineage>
        <taxon>Bacteria</taxon>
        <taxon>Pseudomonadati</taxon>
        <taxon>Pseudomonadota</taxon>
        <taxon>Gammaproteobacteria</taxon>
        <taxon>Alteromonadales</taxon>
        <taxon>Alteromonadaceae</taxon>
        <taxon>Agarivorans</taxon>
    </lineage>
</organism>
<keyword evidence="4" id="KW-1185">Reference proteome</keyword>
<protein>
    <submittedName>
        <fullName evidence="3">Isochorismatase</fullName>
    </submittedName>
</protein>
<dbReference type="PANTHER" id="PTHR43540:SF1">
    <property type="entry name" value="ISOCHORISMATASE HYDROLASE"/>
    <property type="match status" value="1"/>
</dbReference>
<evidence type="ECO:0000313" key="3">
    <source>
        <dbReference type="EMBL" id="GGA91854.1"/>
    </source>
</evidence>
<accession>A0ABQ1HWK1</accession>
<evidence type="ECO:0000313" key="4">
    <source>
        <dbReference type="Proteomes" id="UP000651977"/>
    </source>
</evidence>
<dbReference type="Gene3D" id="3.40.50.850">
    <property type="entry name" value="Isochorismatase-like"/>
    <property type="match status" value="1"/>
</dbReference>
<evidence type="ECO:0000256" key="1">
    <source>
        <dbReference type="ARBA" id="ARBA00022801"/>
    </source>
</evidence>
<evidence type="ECO:0000259" key="2">
    <source>
        <dbReference type="Pfam" id="PF00857"/>
    </source>
</evidence>
<dbReference type="PANTHER" id="PTHR43540">
    <property type="entry name" value="PEROXYUREIDOACRYLATE/UREIDOACRYLATE AMIDOHYDROLASE-RELATED"/>
    <property type="match status" value="1"/>
</dbReference>
<gene>
    <name evidence="3" type="ORF">GCM10007414_00580</name>
</gene>
<dbReference type="InterPro" id="IPR000868">
    <property type="entry name" value="Isochorismatase-like_dom"/>
</dbReference>
<proteinExistence type="predicted"/>
<dbReference type="SUPFAM" id="SSF52499">
    <property type="entry name" value="Isochorismatase-like hydrolases"/>
    <property type="match status" value="1"/>
</dbReference>
<dbReference type="Pfam" id="PF00857">
    <property type="entry name" value="Isochorismatase"/>
    <property type="match status" value="1"/>
</dbReference>